<organism evidence="6 7">
    <name type="scientific">Sagittula stellata (strain ATCC 700073 / DSM 11524 / E-37)</name>
    <dbReference type="NCBI Taxonomy" id="388399"/>
    <lineage>
        <taxon>Bacteria</taxon>
        <taxon>Pseudomonadati</taxon>
        <taxon>Pseudomonadota</taxon>
        <taxon>Alphaproteobacteria</taxon>
        <taxon>Rhodobacterales</taxon>
        <taxon>Roseobacteraceae</taxon>
        <taxon>Sagittula</taxon>
    </lineage>
</organism>
<accession>A3K5F2</accession>
<name>A3K5F2_SAGS3</name>
<dbReference type="Pfam" id="PF00126">
    <property type="entry name" value="HTH_1"/>
    <property type="match status" value="1"/>
</dbReference>
<dbReference type="InterPro" id="IPR005119">
    <property type="entry name" value="LysR_subst-bd"/>
</dbReference>
<dbReference type="GO" id="GO:0005829">
    <property type="term" value="C:cytosol"/>
    <property type="evidence" value="ECO:0007669"/>
    <property type="project" value="TreeGrafter"/>
</dbReference>
<dbReference type="Proteomes" id="UP000005713">
    <property type="component" value="Unassembled WGS sequence"/>
</dbReference>
<proteinExistence type="inferred from homology"/>
<dbReference type="InterPro" id="IPR036390">
    <property type="entry name" value="WH_DNA-bd_sf"/>
</dbReference>
<dbReference type="Gene3D" id="1.10.10.10">
    <property type="entry name" value="Winged helix-like DNA-binding domain superfamily/Winged helix DNA-binding domain"/>
    <property type="match status" value="1"/>
</dbReference>
<dbReference type="InterPro" id="IPR036388">
    <property type="entry name" value="WH-like_DNA-bd_sf"/>
</dbReference>
<gene>
    <name evidence="6" type="ORF">SSE37_14243</name>
</gene>
<keyword evidence="7" id="KW-1185">Reference proteome</keyword>
<dbReference type="EMBL" id="AAYA01000008">
    <property type="protein sequence ID" value="EBA07753.1"/>
    <property type="molecule type" value="Genomic_DNA"/>
</dbReference>
<dbReference type="PRINTS" id="PR00039">
    <property type="entry name" value="HTHLYSR"/>
</dbReference>
<dbReference type="OrthoDB" id="9815174at2"/>
<dbReference type="InterPro" id="IPR000847">
    <property type="entry name" value="LysR_HTH_N"/>
</dbReference>
<dbReference type="InterPro" id="IPR050950">
    <property type="entry name" value="HTH-type_LysR_regulators"/>
</dbReference>
<evidence type="ECO:0000256" key="2">
    <source>
        <dbReference type="ARBA" id="ARBA00023015"/>
    </source>
</evidence>
<comment type="caution">
    <text evidence="6">The sequence shown here is derived from an EMBL/GenBank/DDBJ whole genome shotgun (WGS) entry which is preliminary data.</text>
</comment>
<dbReference type="PROSITE" id="PS50931">
    <property type="entry name" value="HTH_LYSR"/>
    <property type="match status" value="1"/>
</dbReference>
<dbReference type="GO" id="GO:0003677">
    <property type="term" value="F:DNA binding"/>
    <property type="evidence" value="ECO:0007669"/>
    <property type="project" value="UniProtKB-KW"/>
</dbReference>
<evidence type="ECO:0000256" key="1">
    <source>
        <dbReference type="ARBA" id="ARBA00009437"/>
    </source>
</evidence>
<dbReference type="Pfam" id="PF03466">
    <property type="entry name" value="LysR_substrate"/>
    <property type="match status" value="1"/>
</dbReference>
<feature type="domain" description="HTH lysR-type" evidence="5">
    <location>
        <begin position="5"/>
        <end position="62"/>
    </location>
</feature>
<dbReference type="CDD" id="cd08440">
    <property type="entry name" value="PBP2_LTTR_like_4"/>
    <property type="match status" value="1"/>
</dbReference>
<keyword evidence="4" id="KW-0804">Transcription</keyword>
<evidence type="ECO:0000313" key="7">
    <source>
        <dbReference type="Proteomes" id="UP000005713"/>
    </source>
</evidence>
<evidence type="ECO:0000259" key="5">
    <source>
        <dbReference type="PROSITE" id="PS50931"/>
    </source>
</evidence>
<dbReference type="PANTHER" id="PTHR30419">
    <property type="entry name" value="HTH-TYPE TRANSCRIPTIONAL REGULATOR YBHD"/>
    <property type="match status" value="1"/>
</dbReference>
<dbReference type="AlphaFoldDB" id="A3K5F2"/>
<evidence type="ECO:0000256" key="4">
    <source>
        <dbReference type="ARBA" id="ARBA00023163"/>
    </source>
</evidence>
<keyword evidence="2" id="KW-0805">Transcription regulation</keyword>
<reference evidence="6 7" key="1">
    <citation type="submission" date="2006-06" db="EMBL/GenBank/DDBJ databases">
        <authorList>
            <person name="Moran M.A."/>
            <person name="Ferriera S."/>
            <person name="Johnson J."/>
            <person name="Kravitz S."/>
            <person name="Beeson K."/>
            <person name="Sutton G."/>
            <person name="Rogers Y.-H."/>
            <person name="Friedman R."/>
            <person name="Frazier M."/>
            <person name="Venter J.C."/>
        </authorList>
    </citation>
    <scope>NUCLEOTIDE SEQUENCE [LARGE SCALE GENOMIC DNA]</scope>
    <source>
        <strain evidence="6 7">E-37</strain>
    </source>
</reference>
<dbReference type="Gene3D" id="3.40.190.290">
    <property type="match status" value="1"/>
</dbReference>
<keyword evidence="3" id="KW-0238">DNA-binding</keyword>
<evidence type="ECO:0000313" key="6">
    <source>
        <dbReference type="EMBL" id="EBA07753.1"/>
    </source>
</evidence>
<dbReference type="FunFam" id="1.10.10.10:FF:000001">
    <property type="entry name" value="LysR family transcriptional regulator"/>
    <property type="match status" value="1"/>
</dbReference>
<dbReference type="GO" id="GO:0003700">
    <property type="term" value="F:DNA-binding transcription factor activity"/>
    <property type="evidence" value="ECO:0007669"/>
    <property type="project" value="InterPro"/>
</dbReference>
<dbReference type="SUPFAM" id="SSF53850">
    <property type="entry name" value="Periplasmic binding protein-like II"/>
    <property type="match status" value="1"/>
</dbReference>
<dbReference type="PANTHER" id="PTHR30419:SF8">
    <property type="entry name" value="NITROGEN ASSIMILATION TRANSCRIPTIONAL ACTIVATOR-RELATED"/>
    <property type="match status" value="1"/>
</dbReference>
<evidence type="ECO:0000256" key="3">
    <source>
        <dbReference type="ARBA" id="ARBA00023125"/>
    </source>
</evidence>
<comment type="similarity">
    <text evidence="1">Belongs to the LysR transcriptional regulatory family.</text>
</comment>
<dbReference type="eggNOG" id="COG0583">
    <property type="taxonomic scope" value="Bacteria"/>
</dbReference>
<dbReference type="SUPFAM" id="SSF46785">
    <property type="entry name" value="Winged helix' DNA-binding domain"/>
    <property type="match status" value="1"/>
</dbReference>
<sequence length="307" mass="33621">MSLNFELQDLRAFVAIVDLGSFRKASEALNISQPALTRRIKAFEYKLANQLFERSTRHVFLTNVGRELEPTIRRTLSEIDEQFGVISDSAYFRSGLVSIACVPTSMVSFLPKLIGQFHTEYPKASFRVLDSSSTHVIESVLNGSADFGVTFMGQTDGQVDFIPLFDDEFVALTRKDDPLVENPSIAWSQLATRQLIGVNRSSGNRTLLDASLAKEGLKLNWAHEVNHLSAAIGLVQHGVGVSVLPGLAYVDAPMDDLCITPLVAPTLSRTLGIIQRKGARHGRLVNAFLDLLKSSPIVDAGQPDLAK</sequence>
<protein>
    <submittedName>
        <fullName evidence="6">Transcriptional regulator</fullName>
    </submittedName>
</protein>
<dbReference type="RefSeq" id="WP_005860236.1">
    <property type="nucleotide sequence ID" value="NZ_AAYA01000008.1"/>
</dbReference>